<proteinExistence type="inferred from homology"/>
<comment type="similarity">
    <text evidence="1 7">Belongs to the ATP-dependent AMP-binding enzyme family.</text>
</comment>
<dbReference type="InterPro" id="IPR000873">
    <property type="entry name" value="AMP-dep_synth/lig_dom"/>
</dbReference>
<dbReference type="EMBL" id="JALJOS010000022">
    <property type="protein sequence ID" value="KAK9826013.1"/>
    <property type="molecule type" value="Genomic_DNA"/>
</dbReference>
<dbReference type="InterPro" id="IPR020845">
    <property type="entry name" value="AMP-binding_CS"/>
</dbReference>
<comment type="catalytic activity">
    <reaction evidence="7">
        <text>a long-chain fatty acid + ATP + CoA = a long-chain fatty acyl-CoA + AMP + diphosphate</text>
        <dbReference type="Rhea" id="RHEA:15421"/>
        <dbReference type="ChEBI" id="CHEBI:30616"/>
        <dbReference type="ChEBI" id="CHEBI:33019"/>
        <dbReference type="ChEBI" id="CHEBI:57287"/>
        <dbReference type="ChEBI" id="CHEBI:57560"/>
        <dbReference type="ChEBI" id="CHEBI:83139"/>
        <dbReference type="ChEBI" id="CHEBI:456215"/>
        <dbReference type="EC" id="6.2.1.3"/>
    </reaction>
</comment>
<dbReference type="Pfam" id="PF00501">
    <property type="entry name" value="AMP-binding"/>
    <property type="match status" value="1"/>
</dbReference>
<dbReference type="Proteomes" id="UP001438707">
    <property type="component" value="Unassembled WGS sequence"/>
</dbReference>
<dbReference type="EC" id="6.2.1.3" evidence="6 7"/>
<keyword evidence="7" id="KW-0443">Lipid metabolism</keyword>
<dbReference type="GO" id="GO:0005524">
    <property type="term" value="F:ATP binding"/>
    <property type="evidence" value="ECO:0007669"/>
    <property type="project" value="UniProtKB-KW"/>
</dbReference>
<evidence type="ECO:0000256" key="3">
    <source>
        <dbReference type="ARBA" id="ARBA00022741"/>
    </source>
</evidence>
<reference evidence="9 10" key="1">
    <citation type="journal article" date="2024" name="Nat. Commun.">
        <title>Phylogenomics reveals the evolutionary origins of lichenization in chlorophyte algae.</title>
        <authorList>
            <person name="Puginier C."/>
            <person name="Libourel C."/>
            <person name="Otte J."/>
            <person name="Skaloud P."/>
            <person name="Haon M."/>
            <person name="Grisel S."/>
            <person name="Petersen M."/>
            <person name="Berrin J.G."/>
            <person name="Delaux P.M."/>
            <person name="Dal Grande F."/>
            <person name="Keller J."/>
        </authorList>
    </citation>
    <scope>NUCLEOTIDE SEQUENCE [LARGE SCALE GENOMIC DNA]</scope>
    <source>
        <strain evidence="9 10">SAG 2145</strain>
    </source>
</reference>
<evidence type="ECO:0000256" key="1">
    <source>
        <dbReference type="ARBA" id="ARBA00006432"/>
    </source>
</evidence>
<protein>
    <recommendedName>
        <fullName evidence="6 7">Long-chain-fatty-acid--CoA ligase</fullName>
        <ecNumber evidence="6 7">6.2.1.3</ecNumber>
    </recommendedName>
</protein>
<dbReference type="PANTHER" id="PTHR43272:SF33">
    <property type="entry name" value="AMP-BINDING DOMAIN-CONTAINING PROTEIN-RELATED"/>
    <property type="match status" value="1"/>
</dbReference>
<dbReference type="PANTHER" id="PTHR43272">
    <property type="entry name" value="LONG-CHAIN-FATTY-ACID--COA LIGASE"/>
    <property type="match status" value="1"/>
</dbReference>
<gene>
    <name evidence="9" type="ORF">WJX74_005449</name>
</gene>
<evidence type="ECO:0000259" key="8">
    <source>
        <dbReference type="Pfam" id="PF00501"/>
    </source>
</evidence>
<dbReference type="InterPro" id="IPR042099">
    <property type="entry name" value="ANL_N_sf"/>
</dbReference>
<evidence type="ECO:0000313" key="9">
    <source>
        <dbReference type="EMBL" id="KAK9826013.1"/>
    </source>
</evidence>
<feature type="domain" description="AMP-dependent synthetase/ligase" evidence="8">
    <location>
        <begin position="110"/>
        <end position="519"/>
    </location>
</feature>
<evidence type="ECO:0000256" key="4">
    <source>
        <dbReference type="ARBA" id="ARBA00022832"/>
    </source>
</evidence>
<dbReference type="GO" id="GO:0016020">
    <property type="term" value="C:membrane"/>
    <property type="evidence" value="ECO:0007669"/>
    <property type="project" value="TreeGrafter"/>
</dbReference>
<dbReference type="PROSITE" id="PS00455">
    <property type="entry name" value="AMP_BINDING"/>
    <property type="match status" value="1"/>
</dbReference>
<comment type="caution">
    <text evidence="9">The sequence shown here is derived from an EMBL/GenBank/DDBJ whole genome shotgun (WGS) entry which is preliminary data.</text>
</comment>
<keyword evidence="4 7" id="KW-0276">Fatty acid metabolism</keyword>
<evidence type="ECO:0000256" key="7">
    <source>
        <dbReference type="RuleBase" id="RU369030"/>
    </source>
</evidence>
<dbReference type="Gene3D" id="3.40.50.12780">
    <property type="entry name" value="N-terminal domain of ligase-like"/>
    <property type="match status" value="1"/>
</dbReference>
<sequence>MDDQIQRRIAALAGQVDSATVSTSVGPELQQTSSQAEAIPQSVVLPEKLSEPGPWRVHRSANCADHLTTSFAAPGNHVKTLYDNFEYILNAHSEIPCLGQRPVDGHGKAGPYHWMSYAEAAEARTAIGCGLLHLGLQPGATVGLYSINCRDWVLVDCALHAYSMVSVPLYDTLGPEAVRYILSHAELQAIACSLAVLPTLLQCLPDCPNVKVVVVYGAKKGQYLPGVPHGTRSSCRILRLDDVISLGKEHPRAHIPPSPKDLALICFTSGTTGVPKGAMLTHGSLIANAGGDMDRLNVDAFKPGCRYLSYLPLAHIYERILIIKVMHLAGSIAFYRGDVLLLLEDIETVKPHIFASVPRLYNRIYDRVMGTIRDSNPISRALFNAGYASKRAAILAGDPTGGRMAPFWDRLVFSKVKARLGGEVMLLVSGASPISEEVMLFLRICFSAPVIEGYGMTENACTMTITGEQTTTLGHVGWPSQAVEVKLEDIPDMGYTHADKPYPRGEICVRGPTVFKGYWKDEKNTRETIDRDGWLHTGDVGCWVEGGCLKIIDRKKNLFKLAQGEYVAPEKIENVYTRSSLVAQVFVYGDSLRSQLVAVAVPDPETAGPWAQSRDLPTDMVALCKDSQFQDAVLKGLIEEGRAAKLQGFEQVASVHLHPELFSTENDLMTPTFKIKRPQAKKTFQDALNAMYARLPNST</sequence>
<keyword evidence="10" id="KW-1185">Reference proteome</keyword>
<dbReference type="GO" id="GO:0004467">
    <property type="term" value="F:long-chain fatty acid-CoA ligase activity"/>
    <property type="evidence" value="ECO:0007669"/>
    <property type="project" value="UniProtKB-EC"/>
</dbReference>
<dbReference type="InterPro" id="IPR045311">
    <property type="entry name" value="LC-FACS_euk"/>
</dbReference>
<keyword evidence="5 7" id="KW-0067">ATP-binding</keyword>
<evidence type="ECO:0000256" key="5">
    <source>
        <dbReference type="ARBA" id="ARBA00022840"/>
    </source>
</evidence>
<evidence type="ECO:0000256" key="6">
    <source>
        <dbReference type="ARBA" id="ARBA00026121"/>
    </source>
</evidence>
<dbReference type="AlphaFoldDB" id="A0AAW1QXF4"/>
<dbReference type="CDD" id="cd05927">
    <property type="entry name" value="LC-FACS_euk"/>
    <property type="match status" value="1"/>
</dbReference>
<keyword evidence="2 7" id="KW-0436">Ligase</keyword>
<name>A0AAW1QXF4_9CHLO</name>
<accession>A0AAW1QXF4</accession>
<evidence type="ECO:0000313" key="10">
    <source>
        <dbReference type="Proteomes" id="UP001438707"/>
    </source>
</evidence>
<dbReference type="GO" id="GO:0005783">
    <property type="term" value="C:endoplasmic reticulum"/>
    <property type="evidence" value="ECO:0007669"/>
    <property type="project" value="TreeGrafter"/>
</dbReference>
<comment type="function">
    <text evidence="7">Catalyzes the conversion of long-chain fatty acids to their active form acyl-CoAs for both synthesis of cellular lipids, and degradation via beta-oxidation.</text>
</comment>
<keyword evidence="3 7" id="KW-0547">Nucleotide-binding</keyword>
<dbReference type="SUPFAM" id="SSF56801">
    <property type="entry name" value="Acetyl-CoA synthetase-like"/>
    <property type="match status" value="1"/>
</dbReference>
<evidence type="ECO:0000256" key="2">
    <source>
        <dbReference type="ARBA" id="ARBA00022598"/>
    </source>
</evidence>
<organism evidence="9 10">
    <name type="scientific">Apatococcus lobatus</name>
    <dbReference type="NCBI Taxonomy" id="904363"/>
    <lineage>
        <taxon>Eukaryota</taxon>
        <taxon>Viridiplantae</taxon>
        <taxon>Chlorophyta</taxon>
        <taxon>core chlorophytes</taxon>
        <taxon>Trebouxiophyceae</taxon>
        <taxon>Chlorellales</taxon>
        <taxon>Chlorellaceae</taxon>
        <taxon>Apatococcus</taxon>
    </lineage>
</organism>